<name>A0A1H2DE98_9ACTN</name>
<gene>
    <name evidence="1" type="ORF">SAMN04489716_9415</name>
</gene>
<dbReference type="STRING" id="113562.SAMN04489716_9415"/>
<reference evidence="1 2" key="1">
    <citation type="submission" date="2016-10" db="EMBL/GenBank/DDBJ databases">
        <authorList>
            <person name="de Groot N.N."/>
        </authorList>
    </citation>
    <scope>NUCLEOTIDE SEQUENCE [LARGE SCALE GENOMIC DNA]</scope>
    <source>
        <strain evidence="1 2">DSM 43941</strain>
    </source>
</reference>
<dbReference type="Proteomes" id="UP000198688">
    <property type="component" value="Chromosome I"/>
</dbReference>
<protein>
    <submittedName>
        <fullName evidence="1">Uncharacterized protein</fullName>
    </submittedName>
</protein>
<dbReference type="AlphaFoldDB" id="A0A1H2DE98"/>
<accession>A0A1H2DE98</accession>
<evidence type="ECO:0000313" key="2">
    <source>
        <dbReference type="Proteomes" id="UP000198688"/>
    </source>
</evidence>
<organism evidence="1 2">
    <name type="scientific">Actinoplanes derwentensis</name>
    <dbReference type="NCBI Taxonomy" id="113562"/>
    <lineage>
        <taxon>Bacteria</taxon>
        <taxon>Bacillati</taxon>
        <taxon>Actinomycetota</taxon>
        <taxon>Actinomycetes</taxon>
        <taxon>Micromonosporales</taxon>
        <taxon>Micromonosporaceae</taxon>
        <taxon>Actinoplanes</taxon>
    </lineage>
</organism>
<evidence type="ECO:0000313" key="1">
    <source>
        <dbReference type="EMBL" id="SDT80909.1"/>
    </source>
</evidence>
<keyword evidence="2" id="KW-1185">Reference proteome</keyword>
<dbReference type="EMBL" id="LT629758">
    <property type="protein sequence ID" value="SDT80909.1"/>
    <property type="molecule type" value="Genomic_DNA"/>
</dbReference>
<sequence length="47" mass="5437">MGLYEDFDHKGVSVTLDPGEQMNFKAKIFPNREIGNDTLSYVEVRKF</sequence>
<dbReference type="RefSeq" id="WP_157752097.1">
    <property type="nucleotide sequence ID" value="NZ_BOMJ01000018.1"/>
</dbReference>
<proteinExistence type="predicted"/>